<keyword evidence="1" id="KW-0805">Transcription regulation</keyword>
<proteinExistence type="predicted"/>
<dbReference type="Gene3D" id="1.10.10.60">
    <property type="entry name" value="Homeodomain-like"/>
    <property type="match status" value="1"/>
</dbReference>
<dbReference type="PANTHER" id="PTHR47894">
    <property type="entry name" value="HTH-TYPE TRANSCRIPTIONAL REGULATOR GADX"/>
    <property type="match status" value="1"/>
</dbReference>
<dbReference type="EMBL" id="JALZ01000059">
    <property type="protein sequence ID" value="ETX12719.1"/>
    <property type="molecule type" value="Genomic_DNA"/>
</dbReference>
<dbReference type="PANTHER" id="PTHR47894:SF1">
    <property type="entry name" value="HTH-TYPE TRANSCRIPTIONAL REGULATOR VQSM"/>
    <property type="match status" value="1"/>
</dbReference>
<keyword evidence="2" id="KW-0238">DNA-binding</keyword>
<organism evidence="5 6">
    <name type="scientific">Roseivivax halodurans JCM 10272</name>
    <dbReference type="NCBI Taxonomy" id="1449350"/>
    <lineage>
        <taxon>Bacteria</taxon>
        <taxon>Pseudomonadati</taxon>
        <taxon>Pseudomonadota</taxon>
        <taxon>Alphaproteobacteria</taxon>
        <taxon>Rhodobacterales</taxon>
        <taxon>Roseobacteraceae</taxon>
        <taxon>Roseivivax</taxon>
    </lineage>
</organism>
<comment type="caution">
    <text evidence="5">The sequence shown here is derived from an EMBL/GenBank/DDBJ whole genome shotgun (WGS) entry which is preliminary data.</text>
</comment>
<dbReference type="AlphaFoldDB" id="X7E9E6"/>
<dbReference type="InterPro" id="IPR009057">
    <property type="entry name" value="Homeodomain-like_sf"/>
</dbReference>
<evidence type="ECO:0000259" key="4">
    <source>
        <dbReference type="PROSITE" id="PS01124"/>
    </source>
</evidence>
<dbReference type="PRINTS" id="PR00032">
    <property type="entry name" value="HTHARAC"/>
</dbReference>
<evidence type="ECO:0000256" key="3">
    <source>
        <dbReference type="ARBA" id="ARBA00023163"/>
    </source>
</evidence>
<dbReference type="SUPFAM" id="SSF46689">
    <property type="entry name" value="Homeodomain-like"/>
    <property type="match status" value="1"/>
</dbReference>
<dbReference type="STRING" id="1449350.OCH239_17500"/>
<dbReference type="GO" id="GO:0003700">
    <property type="term" value="F:DNA-binding transcription factor activity"/>
    <property type="evidence" value="ECO:0007669"/>
    <property type="project" value="InterPro"/>
</dbReference>
<evidence type="ECO:0000313" key="5">
    <source>
        <dbReference type="EMBL" id="ETX12719.1"/>
    </source>
</evidence>
<sequence length="312" mass="33876">MLAGTGLESQQLEDPHFRSGFPPLRRLLLNAIEETGNPHLGVTLARGFLPTYIGLPAYAAMNAARFRDGLGVLERYFFLSFPAIDVRLDRLPGGAATVRVRSRFPFGELEYFGIGSAVVAIDGLLKAMLGSDRVTDRVDMAFGPPDGWSDIAPLIAFPVRFAAEKNLIVFDAGLLDQPLPAADPLNHARLTALCAQFAAEMRQASSPVEQVLAILSDAEPLNPSLTQIAGSLGYSERSLRRHLERSGTTFRGILDSVRERRARALLTDSALPVKSIAAAVGFETPSNFARSFKRWTGLTPNAFRERAAGGRK</sequence>
<evidence type="ECO:0000313" key="6">
    <source>
        <dbReference type="Proteomes" id="UP000022447"/>
    </source>
</evidence>
<dbReference type="Pfam" id="PF12625">
    <property type="entry name" value="Arabinose_bd"/>
    <property type="match status" value="1"/>
</dbReference>
<reference evidence="5 6" key="1">
    <citation type="submission" date="2014-01" db="EMBL/GenBank/DDBJ databases">
        <title>Roseivivax halodurans JCM 10272 Genome Sequencing.</title>
        <authorList>
            <person name="Lai Q."/>
            <person name="Li G."/>
            <person name="Shao Z."/>
        </authorList>
    </citation>
    <scope>NUCLEOTIDE SEQUENCE [LARGE SCALE GENOMIC DNA]</scope>
    <source>
        <strain evidence="5 6">JCM 10272</strain>
    </source>
</reference>
<accession>X7E9E6</accession>
<dbReference type="InterPro" id="IPR018060">
    <property type="entry name" value="HTH_AraC"/>
</dbReference>
<dbReference type="eggNOG" id="COG2207">
    <property type="taxonomic scope" value="Bacteria"/>
</dbReference>
<name>X7E9E6_9RHOB</name>
<dbReference type="PROSITE" id="PS01124">
    <property type="entry name" value="HTH_ARAC_FAMILY_2"/>
    <property type="match status" value="1"/>
</dbReference>
<dbReference type="GO" id="GO:0000976">
    <property type="term" value="F:transcription cis-regulatory region binding"/>
    <property type="evidence" value="ECO:0007669"/>
    <property type="project" value="TreeGrafter"/>
</dbReference>
<dbReference type="GO" id="GO:0005829">
    <property type="term" value="C:cytosol"/>
    <property type="evidence" value="ECO:0007669"/>
    <property type="project" value="TreeGrafter"/>
</dbReference>
<keyword evidence="6" id="KW-1185">Reference proteome</keyword>
<evidence type="ECO:0000256" key="2">
    <source>
        <dbReference type="ARBA" id="ARBA00023125"/>
    </source>
</evidence>
<feature type="domain" description="HTH araC/xylS-type" evidence="4">
    <location>
        <begin position="209"/>
        <end position="306"/>
    </location>
</feature>
<dbReference type="InterPro" id="IPR020449">
    <property type="entry name" value="Tscrpt_reg_AraC-type_HTH"/>
</dbReference>
<dbReference type="InterPro" id="IPR032687">
    <property type="entry name" value="AraC-type_N"/>
</dbReference>
<dbReference type="Pfam" id="PF12833">
    <property type="entry name" value="HTH_18"/>
    <property type="match status" value="1"/>
</dbReference>
<dbReference type="SMART" id="SM00342">
    <property type="entry name" value="HTH_ARAC"/>
    <property type="match status" value="1"/>
</dbReference>
<gene>
    <name evidence="5" type="ORF">OCH239_17500</name>
</gene>
<keyword evidence="3" id="KW-0804">Transcription</keyword>
<protein>
    <recommendedName>
        <fullName evidence="4">HTH araC/xylS-type domain-containing protein</fullName>
    </recommendedName>
</protein>
<evidence type="ECO:0000256" key="1">
    <source>
        <dbReference type="ARBA" id="ARBA00023015"/>
    </source>
</evidence>
<dbReference type="Proteomes" id="UP000022447">
    <property type="component" value="Unassembled WGS sequence"/>
</dbReference>